<accession>A0A5J5V689</accession>
<dbReference type="AlphaFoldDB" id="A0A5J5V689"/>
<gene>
    <name evidence="2" type="ORF">ES319_A07G211000v1</name>
</gene>
<sequence length="56" mass="6273">MKRCSKDNNSPLIFALLLASLLLSTGNSGCVLVEARIPHFSVIQGKELRRRIFMLD</sequence>
<evidence type="ECO:0000313" key="2">
    <source>
        <dbReference type="EMBL" id="KAB2075266.1"/>
    </source>
</evidence>
<feature type="signal peptide" evidence="1">
    <location>
        <begin position="1"/>
        <end position="28"/>
    </location>
</feature>
<reference evidence="3" key="1">
    <citation type="journal article" date="2020" name="Nat. Genet.">
        <title>Genomic diversifications of five Gossypium allopolyploid species and their impact on cotton improvement.</title>
        <authorList>
            <person name="Chen Z.J."/>
            <person name="Sreedasyam A."/>
            <person name="Ando A."/>
            <person name="Song Q."/>
            <person name="De Santiago L.M."/>
            <person name="Hulse-Kemp A.M."/>
            <person name="Ding M."/>
            <person name="Ye W."/>
            <person name="Kirkbride R.C."/>
            <person name="Jenkins J."/>
            <person name="Plott C."/>
            <person name="Lovell J."/>
            <person name="Lin Y.M."/>
            <person name="Vaughn R."/>
            <person name="Liu B."/>
            <person name="Simpson S."/>
            <person name="Scheffler B.E."/>
            <person name="Wen L."/>
            <person name="Saski C.A."/>
            <person name="Grover C.E."/>
            <person name="Hu G."/>
            <person name="Conover J.L."/>
            <person name="Carlson J.W."/>
            <person name="Shu S."/>
            <person name="Boston L.B."/>
            <person name="Williams M."/>
            <person name="Peterson D.G."/>
            <person name="McGee K."/>
            <person name="Jones D.C."/>
            <person name="Wendel J.F."/>
            <person name="Stelly D.M."/>
            <person name="Grimwood J."/>
            <person name="Schmutz J."/>
        </authorList>
    </citation>
    <scope>NUCLEOTIDE SEQUENCE [LARGE SCALE GENOMIC DNA]</scope>
    <source>
        <strain evidence="3">cv. 3-79</strain>
    </source>
</reference>
<evidence type="ECO:0000313" key="3">
    <source>
        <dbReference type="Proteomes" id="UP000327439"/>
    </source>
</evidence>
<keyword evidence="1" id="KW-0732">Signal</keyword>
<dbReference type="Proteomes" id="UP000327439">
    <property type="component" value="Chromosome A07"/>
</dbReference>
<keyword evidence="3" id="KW-1185">Reference proteome</keyword>
<proteinExistence type="predicted"/>
<organism evidence="2 3">
    <name type="scientific">Gossypium barbadense</name>
    <name type="common">Sea Island cotton</name>
    <name type="synonym">Hibiscus barbadensis</name>
    <dbReference type="NCBI Taxonomy" id="3634"/>
    <lineage>
        <taxon>Eukaryota</taxon>
        <taxon>Viridiplantae</taxon>
        <taxon>Streptophyta</taxon>
        <taxon>Embryophyta</taxon>
        <taxon>Tracheophyta</taxon>
        <taxon>Spermatophyta</taxon>
        <taxon>Magnoliopsida</taxon>
        <taxon>eudicotyledons</taxon>
        <taxon>Gunneridae</taxon>
        <taxon>Pentapetalae</taxon>
        <taxon>rosids</taxon>
        <taxon>malvids</taxon>
        <taxon>Malvales</taxon>
        <taxon>Malvaceae</taxon>
        <taxon>Malvoideae</taxon>
        <taxon>Gossypium</taxon>
    </lineage>
</organism>
<feature type="chain" id="PRO_5023854016" evidence="1">
    <location>
        <begin position="29"/>
        <end position="56"/>
    </location>
</feature>
<name>A0A5J5V689_GOSBA</name>
<protein>
    <submittedName>
        <fullName evidence="2">Uncharacterized protein</fullName>
    </submittedName>
</protein>
<dbReference type="EMBL" id="CM018208">
    <property type="protein sequence ID" value="KAB2075266.1"/>
    <property type="molecule type" value="Genomic_DNA"/>
</dbReference>
<evidence type="ECO:0000256" key="1">
    <source>
        <dbReference type="SAM" id="SignalP"/>
    </source>
</evidence>